<keyword evidence="2" id="KW-1185">Reference proteome</keyword>
<gene>
    <name evidence="1" type="ORF">WJX72_004096</name>
</gene>
<sequence length="66" mass="6851">MGHWRTVARRQLLARRWGSTAILVTTCRQATPHASCSGAQMVADGAAPAGRDGALLPLPSASAPNL</sequence>
<name>A0AAW1R679_9CHLO</name>
<reference evidence="1 2" key="1">
    <citation type="journal article" date="2024" name="Nat. Commun.">
        <title>Phylogenomics reveals the evolutionary origins of lichenization in chlorophyte algae.</title>
        <authorList>
            <person name="Puginier C."/>
            <person name="Libourel C."/>
            <person name="Otte J."/>
            <person name="Skaloud P."/>
            <person name="Haon M."/>
            <person name="Grisel S."/>
            <person name="Petersen M."/>
            <person name="Berrin J.G."/>
            <person name="Delaux P.M."/>
            <person name="Dal Grande F."/>
            <person name="Keller J."/>
        </authorList>
    </citation>
    <scope>NUCLEOTIDE SEQUENCE [LARGE SCALE GENOMIC DNA]</scope>
    <source>
        <strain evidence="1 2">SAG 2043</strain>
    </source>
</reference>
<organism evidence="1 2">
    <name type="scientific">[Myrmecia] bisecta</name>
    <dbReference type="NCBI Taxonomy" id="41462"/>
    <lineage>
        <taxon>Eukaryota</taxon>
        <taxon>Viridiplantae</taxon>
        <taxon>Chlorophyta</taxon>
        <taxon>core chlorophytes</taxon>
        <taxon>Trebouxiophyceae</taxon>
        <taxon>Trebouxiales</taxon>
        <taxon>Trebouxiaceae</taxon>
        <taxon>Myrmecia</taxon>
    </lineage>
</organism>
<dbReference type="EMBL" id="JALJOR010000001">
    <property type="protein sequence ID" value="KAK9829137.1"/>
    <property type="molecule type" value="Genomic_DNA"/>
</dbReference>
<dbReference type="Proteomes" id="UP001489004">
    <property type="component" value="Unassembled WGS sequence"/>
</dbReference>
<dbReference type="AlphaFoldDB" id="A0AAW1R679"/>
<proteinExistence type="predicted"/>
<evidence type="ECO:0000313" key="2">
    <source>
        <dbReference type="Proteomes" id="UP001489004"/>
    </source>
</evidence>
<protein>
    <submittedName>
        <fullName evidence="1">Uncharacterized protein</fullName>
    </submittedName>
</protein>
<comment type="caution">
    <text evidence="1">The sequence shown here is derived from an EMBL/GenBank/DDBJ whole genome shotgun (WGS) entry which is preliminary data.</text>
</comment>
<accession>A0AAW1R679</accession>
<evidence type="ECO:0000313" key="1">
    <source>
        <dbReference type="EMBL" id="KAK9829137.1"/>
    </source>
</evidence>